<accession>A0A8J1M4V6</accession>
<gene>
    <name evidence="3" type="primary">fam189a2.S</name>
</gene>
<dbReference type="RefSeq" id="XP_041436080.1">
    <property type="nucleotide sequence ID" value="XM_041580146.1"/>
</dbReference>
<dbReference type="PROSITE" id="PS50878">
    <property type="entry name" value="RT_POL"/>
    <property type="match status" value="1"/>
</dbReference>
<name>A0A8J1M4V6_XENLA</name>
<evidence type="ECO:0000259" key="1">
    <source>
        <dbReference type="PROSITE" id="PS50878"/>
    </source>
</evidence>
<dbReference type="GeneID" id="108706965"/>
<evidence type="ECO:0000313" key="2">
    <source>
        <dbReference type="Proteomes" id="UP000186698"/>
    </source>
</evidence>
<dbReference type="AlphaFoldDB" id="A0A8J1M4V6"/>
<reference evidence="3" key="1">
    <citation type="submission" date="2025-08" db="UniProtKB">
        <authorList>
            <consortium name="RefSeq"/>
        </authorList>
    </citation>
    <scope>IDENTIFICATION</scope>
    <source>
        <strain evidence="3">J_2021</strain>
        <tissue evidence="3">Erythrocytes</tissue>
    </source>
</reference>
<dbReference type="InterPro" id="IPR043502">
    <property type="entry name" value="DNA/RNA_pol_sf"/>
</dbReference>
<dbReference type="InterPro" id="IPR000477">
    <property type="entry name" value="RT_dom"/>
</dbReference>
<proteinExistence type="predicted"/>
<protein>
    <submittedName>
        <fullName evidence="3">Uncharacterized protein fam189a2.S isoform X1</fullName>
    </submittedName>
</protein>
<organism evidence="2 3">
    <name type="scientific">Xenopus laevis</name>
    <name type="common">African clawed frog</name>
    <dbReference type="NCBI Taxonomy" id="8355"/>
    <lineage>
        <taxon>Eukaryota</taxon>
        <taxon>Metazoa</taxon>
        <taxon>Chordata</taxon>
        <taxon>Craniata</taxon>
        <taxon>Vertebrata</taxon>
        <taxon>Euteleostomi</taxon>
        <taxon>Amphibia</taxon>
        <taxon>Batrachia</taxon>
        <taxon>Anura</taxon>
        <taxon>Pipoidea</taxon>
        <taxon>Pipidae</taxon>
        <taxon>Xenopodinae</taxon>
        <taxon>Xenopus</taxon>
        <taxon>Xenopus</taxon>
    </lineage>
</organism>
<keyword evidence="2" id="KW-1185">Reference proteome</keyword>
<dbReference type="PANTHER" id="PTHR31635">
    <property type="entry name" value="REVERSE TRANSCRIPTASE DOMAIN-CONTAINING PROTEIN-RELATED"/>
    <property type="match status" value="1"/>
</dbReference>
<dbReference type="Proteomes" id="UP000186698">
    <property type="component" value="Chromosome 1S"/>
</dbReference>
<feature type="domain" description="Reverse transcriptase" evidence="1">
    <location>
        <begin position="279"/>
        <end position="550"/>
    </location>
</feature>
<dbReference type="CTD" id="108706965"/>
<dbReference type="SUPFAM" id="SSF56672">
    <property type="entry name" value="DNA/RNA polymerases"/>
    <property type="match status" value="1"/>
</dbReference>
<dbReference type="PANTHER" id="PTHR31635:SF196">
    <property type="entry name" value="REVERSE TRANSCRIPTASE DOMAIN-CONTAINING PROTEIN-RELATED"/>
    <property type="match status" value="1"/>
</dbReference>
<dbReference type="Pfam" id="PF00078">
    <property type="entry name" value="RVT_1"/>
    <property type="match status" value="1"/>
</dbReference>
<evidence type="ECO:0000313" key="3">
    <source>
        <dbReference type="RefSeq" id="XP_041436080.1"/>
    </source>
</evidence>
<dbReference type="OrthoDB" id="9909359at2759"/>
<sequence length="921" mass="104079">MLTLEYLTRMCSDHAPLLLCLGGTNQVRRDKWRLPPKWIANPQVHERLFPQLTQYWEINQDTAADHIVWDAGKAFIRGAYISLIKLARSEGDLALSLAQDTLAKAESELTHNESDVTKQAMQSAQRDLDLLLVDKYSQRELYRAAVWYDKGDKNGKLLALLARGDEPKTMIQAITDGNALFTDPTLITQQFETYFQSTYQSPPDTSSDRLKEFLTTIDFPEISPDLATQLDQDITLDEIKDAINGFPVGKTPGPDGIPIEWYKKYVDFLAPKLLALFNGTIRTGVLPDSCYDAFITLIHKEGKPPDRCDSYRPISLLNCDVKIFAKIIANRLKLIAPDLIHPDQTGFMPSKATDINVRRLFTNLAIQHDNLGNRIVVSLDTVKAFDTVQWQYLWEVLTQYKLGPKLQKWIQLLYAHPRAKVLVNGQISDSIYLGRGTRQGCPLSPLLFALAIEPLAIRIRANEDIQGLCVGNLIEKISLYADDMLVYLANSGAALENLLATISEFGQYSGLKINRTKSVVFPIDPLPPDSPDTLLQLKVVNSFKYLGIVIHKDLNRYVQLNLDPVVQTLTNKVAVWQDLPLSLPGKINMFKMIFLPKFLYTLHNSPITPRAHWFTRLDKIIRNFLWAGEHPRLNFRVLQAPASGGGLALPNLKLYFLAAQLVYAHWWIVPDRSNSAVVLEAAVLGSFEALAKLPYRGVSPYHVTTTPMQTVGKAFQKSQELVRGTSTTWSPHTPLWGNNHLPHLRSLPDIARWAQIGIKTLGDIVTGGDCKSFATIQQDFHPHPDMLFRYFQLRHAFNVQFPIKPVDLKVSSLETYLHRLDLPKPLSWLYTILSTAGPSPLERVKGKWQADIPDLDDEKWKDALQLVTALSISMRDRLIQIKFLNRVYLTPYRLAKIYATVSDLCPKCSVEPGFMCFGPVH</sequence>
<dbReference type="CDD" id="cd01650">
    <property type="entry name" value="RT_nLTR_like"/>
    <property type="match status" value="1"/>
</dbReference>